<keyword evidence="10" id="KW-1185">Reference proteome</keyword>
<keyword evidence="3" id="KW-0677">Repeat</keyword>
<dbReference type="PANTHER" id="PTHR10582:SF2">
    <property type="entry name" value="INACTIVE"/>
    <property type="match status" value="1"/>
</dbReference>
<evidence type="ECO:0000256" key="2">
    <source>
        <dbReference type="ARBA" id="ARBA00022692"/>
    </source>
</evidence>
<keyword evidence="2 7" id="KW-0812">Transmembrane</keyword>
<name>A0A8K1C8A5_PYTOL</name>
<dbReference type="GO" id="GO:0098703">
    <property type="term" value="P:calcium ion import across plasma membrane"/>
    <property type="evidence" value="ECO:0007669"/>
    <property type="project" value="TreeGrafter"/>
</dbReference>
<comment type="caution">
    <text evidence="9">The sequence shown here is derived from an EMBL/GenBank/DDBJ whole genome shotgun (WGS) entry which is preliminary data.</text>
</comment>
<dbReference type="GO" id="GO:0005886">
    <property type="term" value="C:plasma membrane"/>
    <property type="evidence" value="ECO:0007669"/>
    <property type="project" value="TreeGrafter"/>
</dbReference>
<feature type="domain" description="Ion transport" evidence="8">
    <location>
        <begin position="10"/>
        <end position="138"/>
    </location>
</feature>
<dbReference type="Pfam" id="PF00520">
    <property type="entry name" value="Ion_trans"/>
    <property type="match status" value="1"/>
</dbReference>
<evidence type="ECO:0000313" key="9">
    <source>
        <dbReference type="EMBL" id="TMW58115.1"/>
    </source>
</evidence>
<keyword evidence="4 7" id="KW-1133">Transmembrane helix</keyword>
<dbReference type="OrthoDB" id="75473at2759"/>
<dbReference type="Proteomes" id="UP000794436">
    <property type="component" value="Unassembled WGS sequence"/>
</dbReference>
<feature type="region of interest" description="Disordered" evidence="6">
    <location>
        <begin position="242"/>
        <end position="268"/>
    </location>
</feature>
<protein>
    <recommendedName>
        <fullName evidence="8">Ion transport domain-containing protein</fullName>
    </recommendedName>
</protein>
<accession>A0A8K1C8A5</accession>
<keyword evidence="5 7" id="KW-0472">Membrane</keyword>
<sequence>MCGLQSSLVHAAIGVLNVMLWANVFQYLQMTEKLSILIAMMSHMVSDIIKFIVLYSIFLFGFSGAFYVLLLGSEGYETFVDSLITVLLMLFGQITYDPFDKATGATWVVSNLLLLAYLVSVVIVLLNLLIAMMATSYAGVWDAVEGEVLLRTIHEKIIASGMYFITHCYIQVFRSRGASASKLRMNGAMSFSWLEDGERREVKREQTATDQQEALNTRVDHLTALVEQQTALIKELCSSRQVGMDKQTSPDSPGQHNTRYPKSEQLAS</sequence>
<evidence type="ECO:0000256" key="1">
    <source>
        <dbReference type="ARBA" id="ARBA00004141"/>
    </source>
</evidence>
<comment type="subcellular location">
    <subcellularLocation>
        <location evidence="1">Membrane</location>
        <topology evidence="1">Multi-pass membrane protein</topology>
    </subcellularLocation>
</comment>
<evidence type="ECO:0000256" key="5">
    <source>
        <dbReference type="ARBA" id="ARBA00023136"/>
    </source>
</evidence>
<dbReference type="AlphaFoldDB" id="A0A8K1C8A5"/>
<evidence type="ECO:0000256" key="3">
    <source>
        <dbReference type="ARBA" id="ARBA00022737"/>
    </source>
</evidence>
<evidence type="ECO:0000256" key="7">
    <source>
        <dbReference type="SAM" id="Phobius"/>
    </source>
</evidence>
<evidence type="ECO:0000256" key="4">
    <source>
        <dbReference type="ARBA" id="ARBA00022989"/>
    </source>
</evidence>
<dbReference type="InterPro" id="IPR024862">
    <property type="entry name" value="TRPV"/>
</dbReference>
<reference evidence="9" key="1">
    <citation type="submission" date="2019-03" db="EMBL/GenBank/DDBJ databases">
        <title>Long read genome sequence of the mycoparasitic Pythium oligandrum ATCC 38472 isolated from sugarbeet rhizosphere.</title>
        <authorList>
            <person name="Gaulin E."/>
        </authorList>
    </citation>
    <scope>NUCLEOTIDE SEQUENCE</scope>
    <source>
        <strain evidence="9">ATCC 38472_TT</strain>
    </source>
</reference>
<evidence type="ECO:0000313" key="10">
    <source>
        <dbReference type="Proteomes" id="UP000794436"/>
    </source>
</evidence>
<dbReference type="PANTHER" id="PTHR10582">
    <property type="entry name" value="TRANSIENT RECEPTOR POTENTIAL ION CHANNEL PROTEIN"/>
    <property type="match status" value="1"/>
</dbReference>
<gene>
    <name evidence="9" type="ORF">Poli38472_011703</name>
</gene>
<dbReference type="GO" id="GO:0005216">
    <property type="term" value="F:monoatomic ion channel activity"/>
    <property type="evidence" value="ECO:0007669"/>
    <property type="project" value="InterPro"/>
</dbReference>
<feature type="transmembrane region" description="Helical" evidence="7">
    <location>
        <begin position="108"/>
        <end position="130"/>
    </location>
</feature>
<feature type="transmembrane region" description="Helical" evidence="7">
    <location>
        <begin position="7"/>
        <end position="28"/>
    </location>
</feature>
<feature type="transmembrane region" description="Helical" evidence="7">
    <location>
        <begin position="78"/>
        <end position="96"/>
    </location>
</feature>
<organism evidence="9 10">
    <name type="scientific">Pythium oligandrum</name>
    <name type="common">Mycoparasitic fungus</name>
    <dbReference type="NCBI Taxonomy" id="41045"/>
    <lineage>
        <taxon>Eukaryota</taxon>
        <taxon>Sar</taxon>
        <taxon>Stramenopiles</taxon>
        <taxon>Oomycota</taxon>
        <taxon>Peronosporomycetes</taxon>
        <taxon>Pythiales</taxon>
        <taxon>Pythiaceae</taxon>
        <taxon>Pythium</taxon>
    </lineage>
</organism>
<dbReference type="EMBL" id="SPLM01000112">
    <property type="protein sequence ID" value="TMW58115.1"/>
    <property type="molecule type" value="Genomic_DNA"/>
</dbReference>
<proteinExistence type="predicted"/>
<evidence type="ECO:0000256" key="6">
    <source>
        <dbReference type="SAM" id="MobiDB-lite"/>
    </source>
</evidence>
<evidence type="ECO:0000259" key="8">
    <source>
        <dbReference type="Pfam" id="PF00520"/>
    </source>
</evidence>
<dbReference type="InterPro" id="IPR005821">
    <property type="entry name" value="Ion_trans_dom"/>
</dbReference>
<feature type="transmembrane region" description="Helical" evidence="7">
    <location>
        <begin position="48"/>
        <end position="71"/>
    </location>
</feature>